<dbReference type="Proteomes" id="UP000245918">
    <property type="component" value="Plasmid pET-ATCC-159-1"/>
</dbReference>
<keyword evidence="2" id="KW-1185">Reference proteome</keyword>
<organism evidence="1 2">
    <name type="scientific">Edwardsiella tarda ATCC 15947 = NBRC 105688</name>
    <dbReference type="NCBI Taxonomy" id="667121"/>
    <lineage>
        <taxon>Bacteria</taxon>
        <taxon>Pseudomonadati</taxon>
        <taxon>Pseudomonadota</taxon>
        <taxon>Gammaproteobacteria</taxon>
        <taxon>Enterobacterales</taxon>
        <taxon>Hafniaceae</taxon>
        <taxon>Edwardsiella</taxon>
    </lineage>
</organism>
<evidence type="ECO:0000313" key="2">
    <source>
        <dbReference type="Proteomes" id="UP000245918"/>
    </source>
</evidence>
<evidence type="ECO:0000313" key="1">
    <source>
        <dbReference type="EMBL" id="UCQ02035.1"/>
    </source>
</evidence>
<gene>
    <name evidence="1" type="ORF">DCL27_17165</name>
</gene>
<keyword evidence="1" id="KW-0614">Plasmid</keyword>
<accession>A0AC61TN25</accession>
<geneLocation type="plasmid" evidence="1 2">
    <name>pET-ATCC-159-1</name>
</geneLocation>
<reference evidence="1" key="1">
    <citation type="submission" date="2021-09" db="EMBL/GenBank/DDBJ databases">
        <title>Comparative genomics of Edwardsiella genus reveals species-based diversity.</title>
        <authorList>
            <person name="Tekedar H.C."/>
            <person name="Kumru S."/>
            <person name="Waldbieser G.C."/>
            <person name="Reichley S.R."/>
            <person name="Lawrence M.L."/>
            <person name="Griffin M.J."/>
        </authorList>
    </citation>
    <scope>NUCLEOTIDE SEQUENCE</scope>
    <source>
        <strain evidence="1">ATCC 15947</strain>
    </source>
</reference>
<sequence>MNKFIKLIILIAVISWKPTISMASTPSDYSSTINIEKSYDLNSPLPEIYLWENKRINIPTPNGKPNGLDFFLSCLSDSNDNYGACPTLPTWNGEGSYVLLSFVEKKTNIKHAVVVKGTVNNSCSIIKFTGAPGGCPYNGLNYNVYIPQDELKKFPIGGVWFAHLKLRTGQWHAGVGSINDSWPGFMDAYWEANITLNITDNNNIRIWFPQFHGNTANIIMPIIPAYWASNTPSRVMAEKIIDTCLYDGYNSNSKTFQITFNSDDIDNTSQEFILRRATTPGESFLPYQIFVSSPGSSEALQMVKPGEQLIYSGMSSIAIRQVMMPGLPEPVACAPWSIKIKLKPFDLSKQQAGHYVGVLKVTFTPSLDK</sequence>
<protein>
    <submittedName>
        <fullName evidence="1">Uncharacterized protein</fullName>
    </submittedName>
</protein>
<name>A0AC61TN25_EDWTA</name>
<proteinExistence type="predicted"/>
<dbReference type="EMBL" id="CP084508">
    <property type="protein sequence ID" value="UCQ02035.1"/>
    <property type="molecule type" value="Genomic_DNA"/>
</dbReference>